<evidence type="ECO:0000313" key="1">
    <source>
        <dbReference type="EMBL" id="KAL0571770.1"/>
    </source>
</evidence>
<dbReference type="EMBL" id="JBAHYK010000718">
    <property type="protein sequence ID" value="KAL0571770.1"/>
    <property type="molecule type" value="Genomic_DNA"/>
</dbReference>
<keyword evidence="2" id="KW-1185">Reference proteome</keyword>
<gene>
    <name evidence="1" type="ORF">V5O48_010182</name>
</gene>
<evidence type="ECO:0000313" key="2">
    <source>
        <dbReference type="Proteomes" id="UP001465976"/>
    </source>
</evidence>
<protein>
    <submittedName>
        <fullName evidence="1">Uncharacterized protein</fullName>
    </submittedName>
</protein>
<dbReference type="Proteomes" id="UP001465976">
    <property type="component" value="Unassembled WGS sequence"/>
</dbReference>
<name>A0ABR3F9E0_9AGAR</name>
<accession>A0ABR3F9E0</accession>
<proteinExistence type="predicted"/>
<comment type="caution">
    <text evidence="1">The sequence shown here is derived from an EMBL/GenBank/DDBJ whole genome shotgun (WGS) entry which is preliminary data.</text>
</comment>
<reference evidence="1 2" key="1">
    <citation type="submission" date="2024-02" db="EMBL/GenBank/DDBJ databases">
        <title>A draft genome for the cacao thread blight pathogen Marasmius crinis-equi.</title>
        <authorList>
            <person name="Cohen S.P."/>
            <person name="Baruah I.K."/>
            <person name="Amoako-Attah I."/>
            <person name="Bukari Y."/>
            <person name="Meinhardt L.W."/>
            <person name="Bailey B.A."/>
        </authorList>
    </citation>
    <scope>NUCLEOTIDE SEQUENCE [LARGE SCALE GENOMIC DNA]</scope>
    <source>
        <strain evidence="1 2">GH-76</strain>
    </source>
</reference>
<organism evidence="1 2">
    <name type="scientific">Marasmius crinis-equi</name>
    <dbReference type="NCBI Taxonomy" id="585013"/>
    <lineage>
        <taxon>Eukaryota</taxon>
        <taxon>Fungi</taxon>
        <taxon>Dikarya</taxon>
        <taxon>Basidiomycota</taxon>
        <taxon>Agaricomycotina</taxon>
        <taxon>Agaricomycetes</taxon>
        <taxon>Agaricomycetidae</taxon>
        <taxon>Agaricales</taxon>
        <taxon>Marasmiineae</taxon>
        <taxon>Marasmiaceae</taxon>
        <taxon>Marasmius</taxon>
    </lineage>
</organism>
<sequence>MSKSCLYSPNGNRQIHLRRRKARSLDLMGHRIGLPRYDPTYWKDDNAANREMESALIGMQAGTIRVLKPTAESGSILSYLPEIHSTMKTPSSGTLGNVSFTSPGWSIRRFRLWLQTILAVLLLERARRTYCLMVECRGGNQADAALDDSDVRREKMVIRLVPEE</sequence>